<dbReference type="Proteomes" id="UP000501926">
    <property type="component" value="Chromosome"/>
</dbReference>
<evidence type="ECO:0000313" key="2">
    <source>
        <dbReference type="EMBL" id="QII11775.1"/>
    </source>
</evidence>
<evidence type="ECO:0000313" key="1">
    <source>
        <dbReference type="EMBL" id="CAJ74672.1"/>
    </source>
</evidence>
<reference evidence="2 3" key="3">
    <citation type="submission" date="2020-02" db="EMBL/GenBank/DDBJ databases">
        <title>Newly sequenced genome of strain CSTR1 showed variability in Candidatus Kuenenia stuttgartiensis genomes.</title>
        <authorList>
            <person name="Ding C."/>
            <person name="Adrian L."/>
        </authorList>
    </citation>
    <scope>NUCLEOTIDE SEQUENCE [LARGE SCALE GENOMIC DNA]</scope>
    <source>
        <strain evidence="2 3">CSTR1</strain>
    </source>
</reference>
<dbReference type="RefSeq" id="WP_205713404.1">
    <property type="nucleotide sequence ID" value="NZ_CP049055.1"/>
</dbReference>
<sequence>MPLLTRVFPLQSGKGRLNLEIKAVNPVDDTEIKFKGIEALNKVLVPTAALRFLTLLHREPTDYVEISRRLQTIEDIFKRVKKQKKGQSIVNDKRKLSFRRNSATEKS</sequence>
<reference evidence="1" key="2">
    <citation type="submission" date="2006-01" db="EMBL/GenBank/DDBJ databases">
        <authorList>
            <person name="Genoscope"/>
        </authorList>
    </citation>
    <scope>NUCLEOTIDE SEQUENCE</scope>
</reference>
<dbReference type="EMBL" id="CT573071">
    <property type="protein sequence ID" value="CAJ74672.1"/>
    <property type="molecule type" value="Genomic_DNA"/>
</dbReference>
<protein>
    <submittedName>
        <fullName evidence="1">Uncharacterized protein</fullName>
    </submittedName>
</protein>
<evidence type="ECO:0000313" key="3">
    <source>
        <dbReference type="Proteomes" id="UP000501926"/>
    </source>
</evidence>
<name>Q1Q3S7_KUEST</name>
<organism evidence="1">
    <name type="scientific">Kuenenia stuttgartiensis</name>
    <dbReference type="NCBI Taxonomy" id="174633"/>
    <lineage>
        <taxon>Bacteria</taxon>
        <taxon>Pseudomonadati</taxon>
        <taxon>Planctomycetota</taxon>
        <taxon>Candidatus Brocadiia</taxon>
        <taxon>Candidatus Brocadiales</taxon>
        <taxon>Candidatus Brocadiaceae</taxon>
        <taxon>Candidatus Kuenenia</taxon>
    </lineage>
</organism>
<proteinExistence type="predicted"/>
<accession>Q1Q3S7</accession>
<dbReference type="AlphaFoldDB" id="Q1Q3S7"/>
<gene>
    <name evidence="2" type="ORF">KsCSTR_23960</name>
    <name evidence="1" type="ORF">kuste3909</name>
</gene>
<reference evidence="1" key="1">
    <citation type="journal article" date="2006" name="Nature">
        <title>Deciphering the evolution and metabolism of an anammox bacterium from a community genome.</title>
        <authorList>
            <person name="Strous M."/>
            <person name="Pelletier E."/>
            <person name="Mangenot S."/>
            <person name="Rattei T."/>
            <person name="Lehner A."/>
            <person name="Taylor M.W."/>
            <person name="Horn M."/>
            <person name="Daims H."/>
            <person name="Bartol-Mavel D."/>
            <person name="Wincker P."/>
            <person name="Barbe V."/>
            <person name="Fonknechten N."/>
            <person name="Vallenet D."/>
            <person name="Segurens B."/>
            <person name="Schenowitz-Truong C."/>
            <person name="Medigue C."/>
            <person name="Collingro A."/>
            <person name="Snel B."/>
            <person name="Dutilh B.E."/>
            <person name="OpDenCamp H.J.M."/>
            <person name="vanDerDrift C."/>
            <person name="Cirpus I."/>
            <person name="vanDePas-Schoonen K.T."/>
            <person name="Harhangi H.R."/>
            <person name="vanNiftrik L."/>
            <person name="Schmid M."/>
            <person name="Keltjens J."/>
            <person name="vanDeVossenberg J."/>
            <person name="Kartal B."/>
            <person name="Meier H."/>
            <person name="Frishman D."/>
            <person name="Huynen M.A."/>
            <person name="Mewes H."/>
            <person name="Weissenbach J."/>
            <person name="Jetten M.S.M."/>
            <person name="Wagner M."/>
            <person name="LePaslier D."/>
        </authorList>
    </citation>
    <scope>NUCLEOTIDE SEQUENCE</scope>
</reference>
<dbReference type="EMBL" id="CP049055">
    <property type="protein sequence ID" value="QII11775.1"/>
    <property type="molecule type" value="Genomic_DNA"/>
</dbReference>